<evidence type="ECO:0000313" key="5">
    <source>
        <dbReference type="Proteomes" id="UP000198703"/>
    </source>
</evidence>
<gene>
    <name evidence="4" type="ORF">SAMN05444370_104342</name>
</gene>
<dbReference type="PANTHER" id="PTHR30204">
    <property type="entry name" value="REDOX-CYCLING DRUG-SENSING TRANSCRIPTIONAL ACTIVATOR SOXR"/>
    <property type="match status" value="1"/>
</dbReference>
<dbReference type="STRING" id="89524.SAMN05444370_104342"/>
<keyword evidence="2" id="KW-0175">Coiled coil</keyword>
<dbReference type="SUPFAM" id="SSF46955">
    <property type="entry name" value="Putative DNA-binding domain"/>
    <property type="match status" value="1"/>
</dbReference>
<keyword evidence="1" id="KW-0238">DNA-binding</keyword>
<feature type="coiled-coil region" evidence="2">
    <location>
        <begin position="87"/>
        <end position="121"/>
    </location>
</feature>
<evidence type="ECO:0000256" key="1">
    <source>
        <dbReference type="ARBA" id="ARBA00023125"/>
    </source>
</evidence>
<dbReference type="OrthoDB" id="9803659at2"/>
<evidence type="ECO:0000256" key="2">
    <source>
        <dbReference type="SAM" id="Coils"/>
    </source>
</evidence>
<dbReference type="InterPro" id="IPR047057">
    <property type="entry name" value="MerR_fam"/>
</dbReference>
<reference evidence="4 5" key="1">
    <citation type="submission" date="2016-10" db="EMBL/GenBank/DDBJ databases">
        <authorList>
            <person name="de Groot N.N."/>
        </authorList>
    </citation>
    <scope>NUCLEOTIDE SEQUENCE [LARGE SCALE GENOMIC DNA]</scope>
    <source>
        <strain evidence="4 5">DSM 15345</strain>
    </source>
</reference>
<dbReference type="Proteomes" id="UP000198703">
    <property type="component" value="Unassembled WGS sequence"/>
</dbReference>
<dbReference type="GO" id="GO:0003677">
    <property type="term" value="F:DNA binding"/>
    <property type="evidence" value="ECO:0007669"/>
    <property type="project" value="UniProtKB-KW"/>
</dbReference>
<dbReference type="PANTHER" id="PTHR30204:SF58">
    <property type="entry name" value="HTH-TYPE TRANSCRIPTIONAL REGULATOR YFMP"/>
    <property type="match status" value="1"/>
</dbReference>
<name>A0A1H4AS40_9RHOB</name>
<dbReference type="InterPro" id="IPR009061">
    <property type="entry name" value="DNA-bd_dom_put_sf"/>
</dbReference>
<dbReference type="InterPro" id="IPR000551">
    <property type="entry name" value="MerR-type_HTH_dom"/>
</dbReference>
<organism evidence="4 5">
    <name type="scientific">Rubrimonas cliftonensis</name>
    <dbReference type="NCBI Taxonomy" id="89524"/>
    <lineage>
        <taxon>Bacteria</taxon>
        <taxon>Pseudomonadati</taxon>
        <taxon>Pseudomonadota</taxon>
        <taxon>Alphaproteobacteria</taxon>
        <taxon>Rhodobacterales</taxon>
        <taxon>Paracoccaceae</taxon>
        <taxon>Rubrimonas</taxon>
    </lineage>
</organism>
<protein>
    <submittedName>
        <fullName evidence="4">Transcriptional regulator, MerR family</fullName>
    </submittedName>
</protein>
<proteinExistence type="predicted"/>
<dbReference type="GO" id="GO:0003700">
    <property type="term" value="F:DNA-binding transcription factor activity"/>
    <property type="evidence" value="ECO:0007669"/>
    <property type="project" value="InterPro"/>
</dbReference>
<keyword evidence="5" id="KW-1185">Reference proteome</keyword>
<dbReference type="CDD" id="cd04776">
    <property type="entry name" value="HTH_GnyR"/>
    <property type="match status" value="1"/>
</dbReference>
<dbReference type="EMBL" id="FNQM01000004">
    <property type="protein sequence ID" value="SEA38564.1"/>
    <property type="molecule type" value="Genomic_DNA"/>
</dbReference>
<sequence length="139" mass="15912">MKQSLSLDAHGVMTIGQMCEAFDVTPRTLRFYEQRNLIAPIREGQRRLFTARDRARLKLILRGKRFGFSLDDIQELLELYDPQDGQRRQLAATLERAVERLAAMQAQRLELDAAIDELKGQIGLVERMLADRGRAEAAE</sequence>
<dbReference type="AlphaFoldDB" id="A0A1H4AS40"/>
<dbReference type="SMART" id="SM00422">
    <property type="entry name" value="HTH_MERR"/>
    <property type="match status" value="1"/>
</dbReference>
<dbReference type="PROSITE" id="PS50937">
    <property type="entry name" value="HTH_MERR_2"/>
    <property type="match status" value="1"/>
</dbReference>
<evidence type="ECO:0000313" key="4">
    <source>
        <dbReference type="EMBL" id="SEA38564.1"/>
    </source>
</evidence>
<dbReference type="Pfam" id="PF13411">
    <property type="entry name" value="MerR_1"/>
    <property type="match status" value="1"/>
</dbReference>
<evidence type="ECO:0000259" key="3">
    <source>
        <dbReference type="PROSITE" id="PS50937"/>
    </source>
</evidence>
<accession>A0A1H4AS40</accession>
<dbReference type="RefSeq" id="WP_093252492.1">
    <property type="nucleotide sequence ID" value="NZ_FNQM01000004.1"/>
</dbReference>
<dbReference type="Gene3D" id="1.10.1660.10">
    <property type="match status" value="1"/>
</dbReference>
<feature type="domain" description="HTH merR-type" evidence="3">
    <location>
        <begin position="12"/>
        <end position="79"/>
    </location>
</feature>